<dbReference type="EMBL" id="NMPM01000042">
    <property type="protein sequence ID" value="PAV25966.1"/>
    <property type="molecule type" value="Genomic_DNA"/>
</dbReference>
<dbReference type="Proteomes" id="UP000218332">
    <property type="component" value="Unassembled WGS sequence"/>
</dbReference>
<evidence type="ECO:0000313" key="3">
    <source>
        <dbReference type="Proteomes" id="UP000218332"/>
    </source>
</evidence>
<organism evidence="2 3">
    <name type="scientific">Tamilnaduibacter salinus</name>
    <dbReference type="NCBI Taxonomy" id="1484056"/>
    <lineage>
        <taxon>Bacteria</taxon>
        <taxon>Pseudomonadati</taxon>
        <taxon>Pseudomonadota</taxon>
        <taxon>Gammaproteobacteria</taxon>
        <taxon>Pseudomonadales</taxon>
        <taxon>Marinobacteraceae</taxon>
        <taxon>Tamilnaduibacter</taxon>
    </lineage>
</organism>
<feature type="region of interest" description="Disordered" evidence="1">
    <location>
        <begin position="45"/>
        <end position="88"/>
    </location>
</feature>
<evidence type="ECO:0000313" key="2">
    <source>
        <dbReference type="EMBL" id="PAV25966.1"/>
    </source>
</evidence>
<protein>
    <submittedName>
        <fullName evidence="2">Uncharacterized protein</fullName>
    </submittedName>
</protein>
<comment type="caution">
    <text evidence="2">The sequence shown here is derived from an EMBL/GenBank/DDBJ whole genome shotgun (WGS) entry which is preliminary data.</text>
</comment>
<name>A0A2A2I3U2_9GAMM</name>
<keyword evidence="3" id="KW-1185">Reference proteome</keyword>
<dbReference type="RefSeq" id="WP_095610993.1">
    <property type="nucleotide sequence ID" value="NZ_NMPM01000042.1"/>
</dbReference>
<sequence>MGLRTGPFLLLLISLPTGGFAEVYRCGSTYSDTVCGEDAETVPLNTRPLGGDFRVPDGLSDPADDMASSPDSEGEPEPTSDASPCRHIPSTDLRRHLIRDEVVRGMTRDHVRRAFGRPPETYPVPQQTWVYTTDYDGRLYEITRVYFRDGCVDRVEYADP</sequence>
<proteinExistence type="predicted"/>
<dbReference type="AlphaFoldDB" id="A0A2A2I3U2"/>
<gene>
    <name evidence="2" type="ORF">CF392_08315</name>
</gene>
<reference evidence="2 3" key="1">
    <citation type="submission" date="2017-07" db="EMBL/GenBank/DDBJ databases">
        <title>Tamlnaduibacter salinus (Mi-7) genome sequencing.</title>
        <authorList>
            <person name="Verma A."/>
            <person name="Krishnamurthi S."/>
        </authorList>
    </citation>
    <scope>NUCLEOTIDE SEQUENCE [LARGE SCALE GENOMIC DNA]</scope>
    <source>
        <strain evidence="2 3">Mi-7</strain>
    </source>
</reference>
<evidence type="ECO:0000256" key="1">
    <source>
        <dbReference type="SAM" id="MobiDB-lite"/>
    </source>
</evidence>
<accession>A0A2A2I3U2</accession>